<keyword evidence="1" id="KW-0521">NADP</keyword>
<dbReference type="InterPro" id="IPR036291">
    <property type="entry name" value="NAD(P)-bd_dom_sf"/>
</dbReference>
<comment type="caution">
    <text evidence="2">The sequence shown here is derived from an EMBL/GenBank/DDBJ whole genome shotgun (WGS) entry which is preliminary data.</text>
</comment>
<dbReference type="InterPro" id="IPR020904">
    <property type="entry name" value="Sc_DH/Rdtase_CS"/>
</dbReference>
<name>A0A9P8TNP5_WICPI</name>
<proteinExistence type="predicted"/>
<dbReference type="InterPro" id="IPR002347">
    <property type="entry name" value="SDR_fam"/>
</dbReference>
<dbReference type="Gene3D" id="3.40.50.720">
    <property type="entry name" value="NAD(P)-binding Rossmann-like Domain"/>
    <property type="match status" value="1"/>
</dbReference>
<dbReference type="PANTHER" id="PTHR45458">
    <property type="entry name" value="SHORT-CHAIN DEHYDROGENASE/REDUCTASE SDR"/>
    <property type="match status" value="1"/>
</dbReference>
<dbReference type="Proteomes" id="UP000774326">
    <property type="component" value="Unassembled WGS sequence"/>
</dbReference>
<sequence length="235" mass="26205">MKQTFFITGTTKGVPLALVKILLSQGHRVIATVHHRQPEIQAELSITNYPNLTLLHLDFTDNTTFLKLEEDLQRLGNIVIDVFISHATLNKPIESEPLLETAYTTYVKYFQVNTLGPLELLKVIKPYMVRSQFKKIILTSSALNDKNSKGQVRGNPYTIAKAGLSLIAFQLSEELKQEGFIVISYYPGLHKGCDGTDDTAMEVEEAAGAELELVDGLTLEQSGLYLDHRGNSLNR</sequence>
<dbReference type="PANTHER" id="PTHR45458:SF3">
    <property type="entry name" value="CHAIN DEHYDROGENASE (ATSC), PUTATIVE-RELATED"/>
    <property type="match status" value="1"/>
</dbReference>
<dbReference type="GO" id="GO:0016616">
    <property type="term" value="F:oxidoreductase activity, acting on the CH-OH group of donors, NAD or NADP as acceptor"/>
    <property type="evidence" value="ECO:0007669"/>
    <property type="project" value="TreeGrafter"/>
</dbReference>
<evidence type="ECO:0000313" key="2">
    <source>
        <dbReference type="EMBL" id="KAH3686313.1"/>
    </source>
</evidence>
<dbReference type="EMBL" id="JAEUBG010001462">
    <property type="protein sequence ID" value="KAH3686313.1"/>
    <property type="molecule type" value="Genomic_DNA"/>
</dbReference>
<dbReference type="SUPFAM" id="SSF51735">
    <property type="entry name" value="NAD(P)-binding Rossmann-fold domains"/>
    <property type="match status" value="1"/>
</dbReference>
<dbReference type="Pfam" id="PF00106">
    <property type="entry name" value="adh_short"/>
    <property type="match status" value="1"/>
</dbReference>
<reference evidence="2" key="2">
    <citation type="submission" date="2021-01" db="EMBL/GenBank/DDBJ databases">
        <authorList>
            <person name="Schikora-Tamarit M.A."/>
        </authorList>
    </citation>
    <scope>NUCLEOTIDE SEQUENCE</scope>
    <source>
        <strain evidence="2">CBS2887</strain>
    </source>
</reference>
<gene>
    <name evidence="2" type="ORF">WICPIJ_002675</name>
</gene>
<evidence type="ECO:0000256" key="1">
    <source>
        <dbReference type="ARBA" id="ARBA00022857"/>
    </source>
</evidence>
<evidence type="ECO:0000313" key="3">
    <source>
        <dbReference type="Proteomes" id="UP000774326"/>
    </source>
</evidence>
<dbReference type="OrthoDB" id="4096546at2759"/>
<organism evidence="2 3">
    <name type="scientific">Wickerhamomyces pijperi</name>
    <name type="common">Yeast</name>
    <name type="synonym">Pichia pijperi</name>
    <dbReference type="NCBI Taxonomy" id="599730"/>
    <lineage>
        <taxon>Eukaryota</taxon>
        <taxon>Fungi</taxon>
        <taxon>Dikarya</taxon>
        <taxon>Ascomycota</taxon>
        <taxon>Saccharomycotina</taxon>
        <taxon>Saccharomycetes</taxon>
        <taxon>Phaffomycetales</taxon>
        <taxon>Wickerhamomycetaceae</taxon>
        <taxon>Wickerhamomyces</taxon>
    </lineage>
</organism>
<keyword evidence="3" id="KW-1185">Reference proteome</keyword>
<dbReference type="PROSITE" id="PS00061">
    <property type="entry name" value="ADH_SHORT"/>
    <property type="match status" value="1"/>
</dbReference>
<dbReference type="InterPro" id="IPR052184">
    <property type="entry name" value="SDR_enzymes"/>
</dbReference>
<dbReference type="AlphaFoldDB" id="A0A9P8TNP5"/>
<accession>A0A9P8TNP5</accession>
<reference evidence="2" key="1">
    <citation type="journal article" date="2021" name="Open Biol.">
        <title>Shared evolutionary footprints suggest mitochondrial oxidative damage underlies multiple complex I losses in fungi.</title>
        <authorList>
            <person name="Schikora-Tamarit M.A."/>
            <person name="Marcet-Houben M."/>
            <person name="Nosek J."/>
            <person name="Gabaldon T."/>
        </authorList>
    </citation>
    <scope>NUCLEOTIDE SEQUENCE</scope>
    <source>
        <strain evidence="2">CBS2887</strain>
    </source>
</reference>
<protein>
    <submittedName>
        <fullName evidence="2">Uncharacterized protein</fullName>
    </submittedName>
</protein>